<dbReference type="SUPFAM" id="SSF46785">
    <property type="entry name" value="Winged helix' DNA-binding domain"/>
    <property type="match status" value="1"/>
</dbReference>
<comment type="caution">
    <text evidence="1">The sequence shown here is derived from an EMBL/GenBank/DDBJ whole genome shotgun (WGS) entry which is preliminary data.</text>
</comment>
<proteinExistence type="predicted"/>
<dbReference type="GO" id="GO:0003700">
    <property type="term" value="F:DNA-binding transcription factor activity"/>
    <property type="evidence" value="ECO:0007669"/>
    <property type="project" value="TreeGrafter"/>
</dbReference>
<dbReference type="Pfam" id="PF02082">
    <property type="entry name" value="Rrf2"/>
    <property type="match status" value="1"/>
</dbReference>
<dbReference type="GO" id="GO:0005829">
    <property type="term" value="C:cytosol"/>
    <property type="evidence" value="ECO:0007669"/>
    <property type="project" value="TreeGrafter"/>
</dbReference>
<dbReference type="EMBL" id="VSSQ01015505">
    <property type="protein sequence ID" value="MPM55929.1"/>
    <property type="molecule type" value="Genomic_DNA"/>
</dbReference>
<sequence length="133" mass="15064">MLISRQSDYAVRVVRALSDMQIHSAVEIESRENVTVAFSYKILKKLEKAGIVNAIRGANGGYKLSKGCNEFTLFDIISAVDDDFIINECMHDGYICNSRCDSECLVHKELCRIQSVLINELKSKTMAEVLEWR</sequence>
<evidence type="ECO:0000313" key="1">
    <source>
        <dbReference type="EMBL" id="MPM55929.1"/>
    </source>
</evidence>
<dbReference type="InterPro" id="IPR000944">
    <property type="entry name" value="Tscrpt_reg_Rrf2"/>
</dbReference>
<dbReference type="InterPro" id="IPR036388">
    <property type="entry name" value="WH-like_DNA-bd_sf"/>
</dbReference>
<name>A0A645AS78_9ZZZZ</name>
<dbReference type="PANTHER" id="PTHR33221">
    <property type="entry name" value="WINGED HELIX-TURN-HELIX TRANSCRIPTIONAL REGULATOR, RRF2 FAMILY"/>
    <property type="match status" value="1"/>
</dbReference>
<dbReference type="Gene3D" id="1.10.10.10">
    <property type="entry name" value="Winged helix-like DNA-binding domain superfamily/Winged helix DNA-binding domain"/>
    <property type="match status" value="1"/>
</dbReference>
<gene>
    <name evidence="1" type="primary">nsrR_13</name>
    <name evidence="1" type="ORF">SDC9_102727</name>
</gene>
<organism evidence="1">
    <name type="scientific">bioreactor metagenome</name>
    <dbReference type="NCBI Taxonomy" id="1076179"/>
    <lineage>
        <taxon>unclassified sequences</taxon>
        <taxon>metagenomes</taxon>
        <taxon>ecological metagenomes</taxon>
    </lineage>
</organism>
<dbReference type="InterPro" id="IPR036390">
    <property type="entry name" value="WH_DNA-bd_sf"/>
</dbReference>
<dbReference type="PROSITE" id="PS51197">
    <property type="entry name" value="HTH_RRF2_2"/>
    <property type="match status" value="1"/>
</dbReference>
<dbReference type="PROSITE" id="PS01332">
    <property type="entry name" value="HTH_RRF2_1"/>
    <property type="match status" value="1"/>
</dbReference>
<dbReference type="AlphaFoldDB" id="A0A645AS78"/>
<protein>
    <submittedName>
        <fullName evidence="1">HTH-type transcriptional repressor NsrR</fullName>
    </submittedName>
</protein>
<accession>A0A645AS78</accession>
<dbReference type="NCBIfam" id="TIGR00738">
    <property type="entry name" value="rrf2_super"/>
    <property type="match status" value="1"/>
</dbReference>
<reference evidence="1" key="1">
    <citation type="submission" date="2019-08" db="EMBL/GenBank/DDBJ databases">
        <authorList>
            <person name="Kucharzyk K."/>
            <person name="Murdoch R.W."/>
            <person name="Higgins S."/>
            <person name="Loffler F."/>
        </authorList>
    </citation>
    <scope>NUCLEOTIDE SEQUENCE</scope>
</reference>
<dbReference type="PANTHER" id="PTHR33221:SF2">
    <property type="entry name" value="TRANSCRIPTIONAL REGULATOR"/>
    <property type="match status" value="1"/>
</dbReference>
<dbReference type="InterPro" id="IPR030489">
    <property type="entry name" value="TR_Rrf2-type_CS"/>
</dbReference>